<dbReference type="EMBL" id="JAGQHS010000103">
    <property type="protein sequence ID" value="MCA9757516.1"/>
    <property type="molecule type" value="Genomic_DNA"/>
</dbReference>
<dbReference type="PANTHER" id="PTHR22617">
    <property type="entry name" value="CHEMOTAXIS SENSOR HISTIDINE KINASE-RELATED"/>
    <property type="match status" value="1"/>
</dbReference>
<evidence type="ECO:0000313" key="3">
    <source>
        <dbReference type="EMBL" id="MCA9757516.1"/>
    </source>
</evidence>
<dbReference type="Pfam" id="PF01584">
    <property type="entry name" value="CheW"/>
    <property type="match status" value="1"/>
</dbReference>
<comment type="caution">
    <text evidence="3">The sequence shown here is derived from an EMBL/GenBank/DDBJ whole genome shotgun (WGS) entry which is preliminary data.</text>
</comment>
<dbReference type="InterPro" id="IPR036061">
    <property type="entry name" value="CheW-like_dom_sf"/>
</dbReference>
<dbReference type="SUPFAM" id="SSF50341">
    <property type="entry name" value="CheW-like"/>
    <property type="match status" value="1"/>
</dbReference>
<evidence type="ECO:0000313" key="4">
    <source>
        <dbReference type="Proteomes" id="UP000739538"/>
    </source>
</evidence>
<dbReference type="PROSITE" id="PS50851">
    <property type="entry name" value="CHEW"/>
    <property type="match status" value="1"/>
</dbReference>
<feature type="region of interest" description="Disordered" evidence="1">
    <location>
        <begin position="1"/>
        <end position="20"/>
    </location>
</feature>
<dbReference type="InterPro" id="IPR002545">
    <property type="entry name" value="CheW-lke_dom"/>
</dbReference>
<accession>A0A956NFL0</accession>
<evidence type="ECO:0000256" key="1">
    <source>
        <dbReference type="SAM" id="MobiDB-lite"/>
    </source>
</evidence>
<dbReference type="CDD" id="cd00732">
    <property type="entry name" value="CheW"/>
    <property type="match status" value="1"/>
</dbReference>
<proteinExistence type="predicted"/>
<protein>
    <submittedName>
        <fullName evidence="3">Purine-binding chemotaxis protein CheW</fullName>
    </submittedName>
</protein>
<dbReference type="Proteomes" id="UP000739538">
    <property type="component" value="Unassembled WGS sequence"/>
</dbReference>
<reference evidence="3" key="1">
    <citation type="submission" date="2020-04" db="EMBL/GenBank/DDBJ databases">
        <authorList>
            <person name="Zhang T."/>
        </authorList>
    </citation>
    <scope>NUCLEOTIDE SEQUENCE</scope>
    <source>
        <strain evidence="3">HKST-UBA02</strain>
    </source>
</reference>
<sequence>MAENQAPTSPGTREGTEVERESGQLQLVTFHVGDEQFAVDILAVQEINRLTQITQAPESPPGVLGVINLRGRIVPVIDLRQRFGMEITEATSASRIIVVDICDRTIGFMVDRVDEVLRIDKSVVDPAPVDVTGGKRQYIAGIGKLDDRLVILLDVSKLLDQESLASVDETLAKAA</sequence>
<dbReference type="InterPro" id="IPR039315">
    <property type="entry name" value="CheW"/>
</dbReference>
<feature type="domain" description="CheW-like" evidence="2">
    <location>
        <begin position="24"/>
        <end position="164"/>
    </location>
</feature>
<reference evidence="3" key="2">
    <citation type="journal article" date="2021" name="Microbiome">
        <title>Successional dynamics and alternative stable states in a saline activated sludge microbial community over 9 years.</title>
        <authorList>
            <person name="Wang Y."/>
            <person name="Ye J."/>
            <person name="Ju F."/>
            <person name="Liu L."/>
            <person name="Boyd J.A."/>
            <person name="Deng Y."/>
            <person name="Parks D.H."/>
            <person name="Jiang X."/>
            <person name="Yin X."/>
            <person name="Woodcroft B.J."/>
            <person name="Tyson G.W."/>
            <person name="Hugenholtz P."/>
            <person name="Polz M.F."/>
            <person name="Zhang T."/>
        </authorList>
    </citation>
    <scope>NUCLEOTIDE SEQUENCE</scope>
    <source>
        <strain evidence="3">HKST-UBA02</strain>
    </source>
</reference>
<organism evidence="3 4">
    <name type="scientific">Eiseniibacteriota bacterium</name>
    <dbReference type="NCBI Taxonomy" id="2212470"/>
    <lineage>
        <taxon>Bacteria</taxon>
        <taxon>Candidatus Eiseniibacteriota</taxon>
    </lineage>
</organism>
<gene>
    <name evidence="3" type="ORF">KDA27_17055</name>
</gene>
<dbReference type="Gene3D" id="2.30.30.40">
    <property type="entry name" value="SH3 Domains"/>
    <property type="match status" value="1"/>
</dbReference>
<dbReference type="SMART" id="SM00260">
    <property type="entry name" value="CheW"/>
    <property type="match status" value="1"/>
</dbReference>
<dbReference type="AlphaFoldDB" id="A0A956NFL0"/>
<name>A0A956NFL0_UNCEI</name>
<dbReference type="Gene3D" id="2.40.50.180">
    <property type="entry name" value="CheA-289, Domain 4"/>
    <property type="match status" value="1"/>
</dbReference>
<dbReference type="GO" id="GO:0007165">
    <property type="term" value="P:signal transduction"/>
    <property type="evidence" value="ECO:0007669"/>
    <property type="project" value="InterPro"/>
</dbReference>
<dbReference type="GO" id="GO:0005829">
    <property type="term" value="C:cytosol"/>
    <property type="evidence" value="ECO:0007669"/>
    <property type="project" value="TreeGrafter"/>
</dbReference>
<feature type="compositionally biased region" description="Polar residues" evidence="1">
    <location>
        <begin position="1"/>
        <end position="11"/>
    </location>
</feature>
<evidence type="ECO:0000259" key="2">
    <source>
        <dbReference type="PROSITE" id="PS50851"/>
    </source>
</evidence>
<dbReference type="GO" id="GO:0006935">
    <property type="term" value="P:chemotaxis"/>
    <property type="evidence" value="ECO:0007669"/>
    <property type="project" value="InterPro"/>
</dbReference>
<dbReference type="PANTHER" id="PTHR22617:SF23">
    <property type="entry name" value="CHEMOTAXIS PROTEIN CHEW"/>
    <property type="match status" value="1"/>
</dbReference>